<gene>
    <name evidence="1" type="ORF">KYD98_00740</name>
</gene>
<dbReference type="RefSeq" id="WP_219777676.1">
    <property type="nucleotide sequence ID" value="NZ_JAHXPT010000001.1"/>
</dbReference>
<sequence length="62" mass="7177">MDERAKLKEISGKLDLINSKVNNIQYQIFQANQCNTNGNYIDFLYENYTESLIENVCQVIGD</sequence>
<dbReference type="EMBL" id="JAHXPT010000001">
    <property type="protein sequence ID" value="MBW6408613.1"/>
    <property type="molecule type" value="Genomic_DNA"/>
</dbReference>
<comment type="caution">
    <text evidence="1">The sequence shown here is derived from an EMBL/GenBank/DDBJ whole genome shotgun (WGS) entry which is preliminary data.</text>
</comment>
<keyword evidence="2" id="KW-1185">Reference proteome</keyword>
<reference evidence="1 2" key="1">
    <citation type="submission" date="2021-07" db="EMBL/GenBank/DDBJ databases">
        <title>Clostridium weizhouense sp. nov., an anaerobic bacterium isolated from activated sludge of Petroleum wastewater.</title>
        <authorList>
            <person name="Li Q."/>
        </authorList>
    </citation>
    <scope>NUCLEOTIDE SEQUENCE [LARGE SCALE GENOMIC DNA]</scope>
    <source>
        <strain evidence="1 2">YB-6</strain>
    </source>
</reference>
<evidence type="ECO:0000313" key="1">
    <source>
        <dbReference type="EMBL" id="MBW6408613.1"/>
    </source>
</evidence>
<accession>A0ABS7AKJ0</accession>
<protein>
    <submittedName>
        <fullName evidence="1">Uncharacterized protein</fullName>
    </submittedName>
</protein>
<organism evidence="1 2">
    <name type="scientific">Clostridium weizhouense</name>
    <dbReference type="NCBI Taxonomy" id="2859781"/>
    <lineage>
        <taxon>Bacteria</taxon>
        <taxon>Bacillati</taxon>
        <taxon>Bacillota</taxon>
        <taxon>Clostridia</taxon>
        <taxon>Eubacteriales</taxon>
        <taxon>Clostridiaceae</taxon>
        <taxon>Clostridium</taxon>
    </lineage>
</organism>
<name>A0ABS7AKJ0_9CLOT</name>
<dbReference type="Proteomes" id="UP001519921">
    <property type="component" value="Unassembled WGS sequence"/>
</dbReference>
<evidence type="ECO:0000313" key="2">
    <source>
        <dbReference type="Proteomes" id="UP001519921"/>
    </source>
</evidence>
<proteinExistence type="predicted"/>